<dbReference type="PROSITE" id="PS50071">
    <property type="entry name" value="HOMEOBOX_2"/>
    <property type="match status" value="1"/>
</dbReference>
<comment type="subcellular location">
    <subcellularLocation>
        <location evidence="1 2 3">Nucleus</location>
    </subcellularLocation>
</comment>
<name>A0A9D4UFL0_ADICA</name>
<protein>
    <recommendedName>
        <fullName evidence="5">Homeobox domain-containing protein</fullName>
    </recommendedName>
</protein>
<dbReference type="InterPro" id="IPR044559">
    <property type="entry name" value="WOX13-like"/>
</dbReference>
<feature type="compositionally biased region" description="Basic and acidic residues" evidence="4">
    <location>
        <begin position="1"/>
        <end position="12"/>
    </location>
</feature>
<comment type="caution">
    <text evidence="6">The sequence shown here is derived from an EMBL/GenBank/DDBJ whole genome shotgun (WGS) entry which is preliminary data.</text>
</comment>
<evidence type="ECO:0000259" key="5">
    <source>
        <dbReference type="PROSITE" id="PS50071"/>
    </source>
</evidence>
<dbReference type="EMBL" id="JABFUD020000017">
    <property type="protein sequence ID" value="KAI5066777.1"/>
    <property type="molecule type" value="Genomic_DNA"/>
</dbReference>
<feature type="region of interest" description="Disordered" evidence="4">
    <location>
        <begin position="257"/>
        <end position="283"/>
    </location>
</feature>
<dbReference type="OrthoDB" id="6159439at2759"/>
<dbReference type="Proteomes" id="UP000886520">
    <property type="component" value="Chromosome 17"/>
</dbReference>
<sequence length="391" mass="43086">MCAAAVREREGRSIFPPTSQNSYSPLLENRAGKDIPASAAKANMPDIIAKSSVCMAPFPSGQASSDVRMHPFASQHQMTPADRGIPAYTSQQHTLSADMRGYALGAQQIMSSSGIQSHAFAAAHQPVCSIALPGQVMTDEQLETLRRQISVYATICQQLVEMHKAIMAQQGSASGLWLGPSIPFDSSLHSMGHKLTSRQRWTPSQTQLHILERLFEQESGTPNKQRIKEITLELSQHGQISETNVYNWFQNRRARTKRKQQLGGANNGDSELDTDVDIPEEKKGKIEADSTSYTFDAFQATGRAVSGADNMDHHQGTSDFSQRHLQLDNDSMISLNRDALNGHHDDSHLVDSKVWDLSFSLPESKPDFATFSGSQDFQRLQMLITGAESNS</sequence>
<dbReference type="InterPro" id="IPR001356">
    <property type="entry name" value="HD"/>
</dbReference>
<keyword evidence="2 3" id="KW-0371">Homeobox</keyword>
<keyword evidence="2 3" id="KW-0539">Nucleus</keyword>
<gene>
    <name evidence="6" type="ORF">GOP47_0017305</name>
</gene>
<keyword evidence="2 3" id="KW-0238">DNA-binding</keyword>
<organism evidence="6 7">
    <name type="scientific">Adiantum capillus-veneris</name>
    <name type="common">Maidenhair fern</name>
    <dbReference type="NCBI Taxonomy" id="13818"/>
    <lineage>
        <taxon>Eukaryota</taxon>
        <taxon>Viridiplantae</taxon>
        <taxon>Streptophyta</taxon>
        <taxon>Embryophyta</taxon>
        <taxon>Tracheophyta</taxon>
        <taxon>Polypodiopsida</taxon>
        <taxon>Polypodiidae</taxon>
        <taxon>Polypodiales</taxon>
        <taxon>Pteridineae</taxon>
        <taxon>Pteridaceae</taxon>
        <taxon>Vittarioideae</taxon>
        <taxon>Adiantum</taxon>
    </lineage>
</organism>
<dbReference type="Pfam" id="PF00046">
    <property type="entry name" value="Homeodomain"/>
    <property type="match status" value="1"/>
</dbReference>
<dbReference type="Gene3D" id="1.10.10.60">
    <property type="entry name" value="Homeodomain-like"/>
    <property type="match status" value="1"/>
</dbReference>
<evidence type="ECO:0000256" key="2">
    <source>
        <dbReference type="PROSITE-ProRule" id="PRU00108"/>
    </source>
</evidence>
<evidence type="ECO:0000313" key="7">
    <source>
        <dbReference type="Proteomes" id="UP000886520"/>
    </source>
</evidence>
<dbReference type="InterPro" id="IPR009057">
    <property type="entry name" value="Homeodomain-like_sf"/>
</dbReference>
<feature type="DNA-binding region" description="Homeobox" evidence="2">
    <location>
        <begin position="196"/>
        <end position="260"/>
    </location>
</feature>
<dbReference type="PANTHER" id="PTHR46777">
    <property type="entry name" value="WUSCHEL-RELATED HOMEOBOX 13"/>
    <property type="match status" value="1"/>
</dbReference>
<feature type="domain" description="Homeobox" evidence="5">
    <location>
        <begin position="194"/>
        <end position="259"/>
    </location>
</feature>
<dbReference type="GO" id="GO:0005634">
    <property type="term" value="C:nucleus"/>
    <property type="evidence" value="ECO:0007669"/>
    <property type="project" value="UniProtKB-SubCell"/>
</dbReference>
<evidence type="ECO:0000313" key="6">
    <source>
        <dbReference type="EMBL" id="KAI5066777.1"/>
    </source>
</evidence>
<dbReference type="CDD" id="cd00086">
    <property type="entry name" value="homeodomain"/>
    <property type="match status" value="1"/>
</dbReference>
<dbReference type="SMART" id="SM00389">
    <property type="entry name" value="HOX"/>
    <property type="match status" value="1"/>
</dbReference>
<evidence type="ECO:0000256" key="3">
    <source>
        <dbReference type="RuleBase" id="RU000682"/>
    </source>
</evidence>
<reference evidence="6" key="1">
    <citation type="submission" date="2021-01" db="EMBL/GenBank/DDBJ databases">
        <title>Adiantum capillus-veneris genome.</title>
        <authorList>
            <person name="Fang Y."/>
            <person name="Liao Q."/>
        </authorList>
    </citation>
    <scope>NUCLEOTIDE SEQUENCE</scope>
    <source>
        <strain evidence="6">H3</strain>
        <tissue evidence="6">Leaf</tissue>
    </source>
</reference>
<evidence type="ECO:0000256" key="4">
    <source>
        <dbReference type="SAM" id="MobiDB-lite"/>
    </source>
</evidence>
<feature type="region of interest" description="Disordered" evidence="4">
    <location>
        <begin position="1"/>
        <end position="26"/>
    </location>
</feature>
<dbReference type="GO" id="GO:0003700">
    <property type="term" value="F:DNA-binding transcription factor activity"/>
    <property type="evidence" value="ECO:0007669"/>
    <property type="project" value="InterPro"/>
</dbReference>
<dbReference type="GO" id="GO:0003677">
    <property type="term" value="F:DNA binding"/>
    <property type="evidence" value="ECO:0007669"/>
    <property type="project" value="UniProtKB-UniRule"/>
</dbReference>
<dbReference type="AlphaFoldDB" id="A0A9D4UFL0"/>
<evidence type="ECO:0000256" key="1">
    <source>
        <dbReference type="ARBA" id="ARBA00004123"/>
    </source>
</evidence>
<keyword evidence="7" id="KW-1185">Reference proteome</keyword>
<dbReference type="PANTHER" id="PTHR46777:SF5">
    <property type="entry name" value="WUSCHEL-RELATED HOMEOBOX 13"/>
    <property type="match status" value="1"/>
</dbReference>
<accession>A0A9D4UFL0</accession>
<dbReference type="SUPFAM" id="SSF46689">
    <property type="entry name" value="Homeodomain-like"/>
    <property type="match status" value="1"/>
</dbReference>
<proteinExistence type="predicted"/>